<dbReference type="InterPro" id="IPR016195">
    <property type="entry name" value="Pol/histidinol_Pase-like"/>
</dbReference>
<keyword evidence="1" id="KW-0540">Nuclease</keyword>
<proteinExistence type="predicted"/>
<reference evidence="2" key="1">
    <citation type="journal article" date="2019" name="Int. J. Syst. Evol. Microbiol.">
        <title>The Global Catalogue of Microorganisms (GCM) 10K type strain sequencing project: providing services to taxonomists for standard genome sequencing and annotation.</title>
        <authorList>
            <consortium name="The Broad Institute Genomics Platform"/>
            <consortium name="The Broad Institute Genome Sequencing Center for Infectious Disease"/>
            <person name="Wu L."/>
            <person name="Ma J."/>
        </authorList>
    </citation>
    <scope>NUCLEOTIDE SEQUENCE [LARGE SCALE GENOMIC DNA]</scope>
    <source>
        <strain evidence="2">KACC 14058</strain>
    </source>
</reference>
<dbReference type="EMBL" id="JBHSDV010000001">
    <property type="protein sequence ID" value="MFC4387723.1"/>
    <property type="molecule type" value="Genomic_DNA"/>
</dbReference>
<keyword evidence="2" id="KW-1185">Reference proteome</keyword>
<evidence type="ECO:0000313" key="1">
    <source>
        <dbReference type="EMBL" id="MFC4387723.1"/>
    </source>
</evidence>
<sequence>MNQYFADFHIHVGRNKYGKPVKITGSKNLTITNILKEASNRKGIDIVGVIDCHAPSVLEELTDAINEGSAYELEDGGIRYDNTTLFLGSELEIYDDTCNGPIHVLVFFPNLHAMWAFSDWLKERMKNIELSSQRYYGDALSLQLKVKELEGLFIPAHIFTPFKSTFGKGVKKSLTEVFDPTLIDAVELGLSSDTYMADQIEELHQFPFLTNSDAHSLGKLAREYQLLEMEAPSFSEWKQVLQNENHRSIVSNYGMHPKLGKYYATVCKNCLHQSTISPCPKCGSTQFIKGVSDRIEELSSWNKHSSQPKRPPYIYQVPLEYIPGLGKKTFEKLLHYFKNEMNIIHYVPYDHLAKVVGEKIAHSIINIRNGIVSIEQGGGGKYGKWVENNERK</sequence>
<dbReference type="PANTHER" id="PTHR40084:SF1">
    <property type="entry name" value="PHOSPHOTRANSFERASE"/>
    <property type="match status" value="1"/>
</dbReference>
<dbReference type="InterPro" id="IPR010994">
    <property type="entry name" value="RuvA_2-like"/>
</dbReference>
<dbReference type="RefSeq" id="WP_390197985.1">
    <property type="nucleotide sequence ID" value="NZ_JBHSDV010000001.1"/>
</dbReference>
<evidence type="ECO:0000313" key="2">
    <source>
        <dbReference type="Proteomes" id="UP001595880"/>
    </source>
</evidence>
<keyword evidence="1" id="KW-0378">Hydrolase</keyword>
<dbReference type="GO" id="GO:0004519">
    <property type="term" value="F:endonuclease activity"/>
    <property type="evidence" value="ECO:0007669"/>
    <property type="project" value="UniProtKB-KW"/>
</dbReference>
<dbReference type="SUPFAM" id="SSF47781">
    <property type="entry name" value="RuvA domain 2-like"/>
    <property type="match status" value="1"/>
</dbReference>
<dbReference type="PANTHER" id="PTHR40084">
    <property type="entry name" value="PHOSPHOHYDROLASE, PHP FAMILY"/>
    <property type="match status" value="1"/>
</dbReference>
<keyword evidence="1" id="KW-0255">Endonuclease</keyword>
<comment type="caution">
    <text evidence="1">The sequence shown here is derived from an EMBL/GenBank/DDBJ whole genome shotgun (WGS) entry which is preliminary data.</text>
</comment>
<organism evidence="1 2">
    <name type="scientific">Gracilibacillus marinus</name>
    <dbReference type="NCBI Taxonomy" id="630535"/>
    <lineage>
        <taxon>Bacteria</taxon>
        <taxon>Bacillati</taxon>
        <taxon>Bacillota</taxon>
        <taxon>Bacilli</taxon>
        <taxon>Bacillales</taxon>
        <taxon>Bacillaceae</taxon>
        <taxon>Gracilibacillus</taxon>
    </lineage>
</organism>
<dbReference type="Gene3D" id="1.10.150.20">
    <property type="entry name" value="5' to 3' exonuclease, C-terminal subdomain"/>
    <property type="match status" value="1"/>
</dbReference>
<dbReference type="CDD" id="cd19067">
    <property type="entry name" value="PfuEndoQ-like"/>
    <property type="match status" value="1"/>
</dbReference>
<name>A0ABV8VWX0_9BACI</name>
<protein>
    <submittedName>
        <fullName evidence="1">Endonuclease Q family protein</fullName>
    </submittedName>
</protein>
<dbReference type="Proteomes" id="UP001595880">
    <property type="component" value="Unassembled WGS sequence"/>
</dbReference>
<accession>A0ABV8VWX0</accession>
<dbReference type="Gene3D" id="3.20.20.140">
    <property type="entry name" value="Metal-dependent hydrolases"/>
    <property type="match status" value="1"/>
</dbReference>
<dbReference type="SUPFAM" id="SSF89550">
    <property type="entry name" value="PHP domain-like"/>
    <property type="match status" value="1"/>
</dbReference>
<gene>
    <name evidence="1" type="ORF">ACFOZ1_07830</name>
</gene>